<evidence type="ECO:0000256" key="2">
    <source>
        <dbReference type="ARBA" id="ARBA00008814"/>
    </source>
</evidence>
<dbReference type="GO" id="GO:0030288">
    <property type="term" value="C:outer membrane-bounded periplasmic space"/>
    <property type="evidence" value="ECO:0007669"/>
    <property type="project" value="TreeGrafter"/>
</dbReference>
<dbReference type="GO" id="GO:1901678">
    <property type="term" value="P:iron coordination entity transport"/>
    <property type="evidence" value="ECO:0007669"/>
    <property type="project" value="UniProtKB-ARBA"/>
</dbReference>
<dbReference type="EMBL" id="VDMN01000015">
    <property type="protein sequence ID" value="TNM59519.1"/>
    <property type="molecule type" value="Genomic_DNA"/>
</dbReference>
<evidence type="ECO:0000256" key="4">
    <source>
        <dbReference type="ARBA" id="ARBA00022496"/>
    </source>
</evidence>
<organism evidence="7 8">
    <name type="scientific">Aliirhizobium smilacinae</name>
    <dbReference type="NCBI Taxonomy" id="1395944"/>
    <lineage>
        <taxon>Bacteria</taxon>
        <taxon>Pseudomonadati</taxon>
        <taxon>Pseudomonadota</taxon>
        <taxon>Alphaproteobacteria</taxon>
        <taxon>Hyphomicrobiales</taxon>
        <taxon>Rhizobiaceae</taxon>
        <taxon>Aliirhizobium</taxon>
    </lineage>
</organism>
<dbReference type="OrthoDB" id="1846031at2"/>
<evidence type="ECO:0000313" key="7">
    <source>
        <dbReference type="EMBL" id="TNM59519.1"/>
    </source>
</evidence>
<keyword evidence="4" id="KW-0410">Iron transport</keyword>
<accession>A0A5C4X852</accession>
<evidence type="ECO:0000256" key="3">
    <source>
        <dbReference type="ARBA" id="ARBA00022448"/>
    </source>
</evidence>
<dbReference type="InterPro" id="IPR002491">
    <property type="entry name" value="ABC_transptr_periplasmic_BD"/>
</dbReference>
<dbReference type="Gene3D" id="3.40.50.1980">
    <property type="entry name" value="Nitrogenase molybdenum iron protein domain"/>
    <property type="match status" value="2"/>
</dbReference>
<evidence type="ECO:0000313" key="8">
    <source>
        <dbReference type="Proteomes" id="UP000311605"/>
    </source>
</evidence>
<keyword evidence="8" id="KW-1185">Reference proteome</keyword>
<keyword evidence="5" id="KW-0732">Signal</keyword>
<comment type="similarity">
    <text evidence="2">Belongs to the bacterial solute-binding protein 8 family.</text>
</comment>
<dbReference type="AlphaFoldDB" id="A0A5C4X852"/>
<evidence type="ECO:0000256" key="1">
    <source>
        <dbReference type="ARBA" id="ARBA00004196"/>
    </source>
</evidence>
<keyword evidence="4" id="KW-0408">Iron</keyword>
<keyword evidence="4" id="KW-0406">Ion transport</keyword>
<evidence type="ECO:0000256" key="5">
    <source>
        <dbReference type="ARBA" id="ARBA00022729"/>
    </source>
</evidence>
<sequence>MHRRQFLSLLAAGGAMAGATQQARATSYRGSDDQFPLRVEHIFGETVIRQRPQRVVALGWSAEDSLIDLGLVPVAMPRRQHFVGGVYPWNVDRVGEPKPYLFNDMMIDFEQIAALKPDLIISVTNYITGKDYSRLSEIAPTIARQSPVNAVDWREELRLCGAALGRDSDAKELLSSIVDLFETARTQNMSLAGLRIAFGNYMPRQRGLRIHGASSKHFDIYRRLGMKAAILNGPQGPREMEKEETLIGFEAIPELECDLLALWFPGDQRDEVLGNELLQTLDCVRSGGFVQFSDPALIWAAYAASSRSLQYTLPLIIEKLNGAAARAGLDQ</sequence>
<dbReference type="InterPro" id="IPR051313">
    <property type="entry name" value="Bact_iron-sidero_bind"/>
</dbReference>
<dbReference type="PANTHER" id="PTHR30532:SF24">
    <property type="entry name" value="FERRIC ENTEROBACTIN-BINDING PERIPLASMIC PROTEIN FEPB"/>
    <property type="match status" value="1"/>
</dbReference>
<dbReference type="PROSITE" id="PS50983">
    <property type="entry name" value="FE_B12_PBP"/>
    <property type="match status" value="1"/>
</dbReference>
<keyword evidence="3" id="KW-0813">Transport</keyword>
<dbReference type="Pfam" id="PF01497">
    <property type="entry name" value="Peripla_BP_2"/>
    <property type="match status" value="1"/>
</dbReference>
<feature type="domain" description="Fe/B12 periplasmic-binding" evidence="6">
    <location>
        <begin position="54"/>
        <end position="324"/>
    </location>
</feature>
<comment type="subcellular location">
    <subcellularLocation>
        <location evidence="1">Cell envelope</location>
    </subcellularLocation>
</comment>
<protein>
    <recommendedName>
        <fullName evidence="6">Fe/B12 periplasmic-binding domain-containing protein</fullName>
    </recommendedName>
</protein>
<reference evidence="7 8" key="1">
    <citation type="submission" date="2019-06" db="EMBL/GenBank/DDBJ databases">
        <title>The draft genome of Rhizobium smilacinae PTYR-5.</title>
        <authorList>
            <person name="Liu L."/>
            <person name="Li L."/>
            <person name="Zhang X."/>
        </authorList>
    </citation>
    <scope>NUCLEOTIDE SEQUENCE [LARGE SCALE GENOMIC DNA]</scope>
    <source>
        <strain evidence="7 8">PTYR-5</strain>
    </source>
</reference>
<name>A0A5C4X852_9HYPH</name>
<dbReference type="Proteomes" id="UP000311605">
    <property type="component" value="Unassembled WGS sequence"/>
</dbReference>
<dbReference type="PANTHER" id="PTHR30532">
    <property type="entry name" value="IRON III DICITRATE-BINDING PERIPLASMIC PROTEIN"/>
    <property type="match status" value="1"/>
</dbReference>
<evidence type="ECO:0000259" key="6">
    <source>
        <dbReference type="PROSITE" id="PS50983"/>
    </source>
</evidence>
<proteinExistence type="inferred from homology"/>
<comment type="caution">
    <text evidence="7">The sequence shown here is derived from an EMBL/GenBank/DDBJ whole genome shotgun (WGS) entry which is preliminary data.</text>
</comment>
<dbReference type="SUPFAM" id="SSF53807">
    <property type="entry name" value="Helical backbone' metal receptor"/>
    <property type="match status" value="1"/>
</dbReference>
<gene>
    <name evidence="7" type="ORF">FHP24_28315</name>
</gene>